<gene>
    <name evidence="1" type="ORF">ACFQ4A_14210</name>
</gene>
<comment type="caution">
    <text evidence="1">The sequence shown here is derived from an EMBL/GenBank/DDBJ whole genome shotgun (WGS) entry which is preliminary data.</text>
</comment>
<dbReference type="RefSeq" id="WP_382401722.1">
    <property type="nucleotide sequence ID" value="NZ_JBHTNH010000028.1"/>
</dbReference>
<reference evidence="2" key="1">
    <citation type="journal article" date="2019" name="Int. J. Syst. Evol. Microbiol.">
        <title>The Global Catalogue of Microorganisms (GCM) 10K type strain sequencing project: providing services to taxonomists for standard genome sequencing and annotation.</title>
        <authorList>
            <consortium name="The Broad Institute Genomics Platform"/>
            <consortium name="The Broad Institute Genome Sequencing Center for Infectious Disease"/>
            <person name="Wu L."/>
            <person name="Ma J."/>
        </authorList>
    </citation>
    <scope>NUCLEOTIDE SEQUENCE [LARGE SCALE GENOMIC DNA]</scope>
    <source>
        <strain evidence="2">CCUG 54822</strain>
    </source>
</reference>
<keyword evidence="2" id="KW-1185">Reference proteome</keyword>
<organism evidence="1 2">
    <name type="scientific">Lentibacillus salinarum</name>
    <dbReference type="NCBI Taxonomy" id="446820"/>
    <lineage>
        <taxon>Bacteria</taxon>
        <taxon>Bacillati</taxon>
        <taxon>Bacillota</taxon>
        <taxon>Bacilli</taxon>
        <taxon>Bacillales</taxon>
        <taxon>Bacillaceae</taxon>
        <taxon>Lentibacillus</taxon>
    </lineage>
</organism>
<protein>
    <submittedName>
        <fullName evidence="1">Uncharacterized protein</fullName>
    </submittedName>
</protein>
<sequence length="68" mass="7868">MEKKLPGHLVGFGSVQDLQRLEEDYYGEFTDAGMTARKYRVYEDVPSKEECDLICKELSGEAKIYKMK</sequence>
<accession>A0ABW3ZXT9</accession>
<evidence type="ECO:0000313" key="1">
    <source>
        <dbReference type="EMBL" id="MFD1362810.1"/>
    </source>
</evidence>
<evidence type="ECO:0000313" key="2">
    <source>
        <dbReference type="Proteomes" id="UP001597178"/>
    </source>
</evidence>
<proteinExistence type="predicted"/>
<dbReference type="EMBL" id="JBHTNH010000028">
    <property type="protein sequence ID" value="MFD1362810.1"/>
    <property type="molecule type" value="Genomic_DNA"/>
</dbReference>
<name>A0ABW3ZXT9_9BACI</name>
<dbReference type="Proteomes" id="UP001597178">
    <property type="component" value="Unassembled WGS sequence"/>
</dbReference>